<dbReference type="EMBL" id="CADCUS010000064">
    <property type="protein sequence ID" value="CAA9383403.1"/>
    <property type="molecule type" value="Genomic_DNA"/>
</dbReference>
<sequence length="69" mass="7621">MTFLREPEPGPDVQRLHDDDVAGSGYVMDLTRAWAHRPGLHDGLSALLREADAGLDLRTRAVPTRRSSP</sequence>
<dbReference type="AlphaFoldDB" id="A0A6J4NHY1"/>
<accession>A0A6J4NHY1</accession>
<name>A0A6J4NHY1_9PSEU</name>
<proteinExistence type="predicted"/>
<dbReference type="InterPro" id="IPR029032">
    <property type="entry name" value="AhpD-like"/>
</dbReference>
<protein>
    <submittedName>
        <fullName evidence="1">Uncharacterized protein</fullName>
    </submittedName>
</protein>
<dbReference type="SUPFAM" id="SSF69118">
    <property type="entry name" value="AhpD-like"/>
    <property type="match status" value="1"/>
</dbReference>
<evidence type="ECO:0000313" key="1">
    <source>
        <dbReference type="EMBL" id="CAA9383403.1"/>
    </source>
</evidence>
<gene>
    <name evidence="1" type="ORF">AVDCRST_MAG66-472</name>
</gene>
<reference evidence="1" key="1">
    <citation type="submission" date="2020-02" db="EMBL/GenBank/DDBJ databases">
        <authorList>
            <person name="Meier V. D."/>
        </authorList>
    </citation>
    <scope>NUCLEOTIDE SEQUENCE</scope>
    <source>
        <strain evidence="1">AVDCRST_MAG66</strain>
    </source>
</reference>
<organism evidence="1">
    <name type="scientific">uncultured Pseudonocardia sp</name>
    <dbReference type="NCBI Taxonomy" id="211455"/>
    <lineage>
        <taxon>Bacteria</taxon>
        <taxon>Bacillati</taxon>
        <taxon>Actinomycetota</taxon>
        <taxon>Actinomycetes</taxon>
        <taxon>Pseudonocardiales</taxon>
        <taxon>Pseudonocardiaceae</taxon>
        <taxon>Pseudonocardia</taxon>
        <taxon>environmental samples</taxon>
    </lineage>
</organism>